<dbReference type="InterPro" id="IPR004883">
    <property type="entry name" value="LOB"/>
</dbReference>
<proteinExistence type="inferred from homology"/>
<dbReference type="PANTHER" id="PTHR31529:SF40">
    <property type="entry name" value="LOB DOMAIN-CONTAINING PROTEIN 14"/>
    <property type="match status" value="1"/>
</dbReference>
<reference evidence="3" key="1">
    <citation type="journal article" date="2014" name="Nat. Commun.">
        <title>The emerging biofuel crop Camelina sativa retains a highly undifferentiated hexaploid genome structure.</title>
        <authorList>
            <person name="Kagale S."/>
            <person name="Koh C."/>
            <person name="Nixon J."/>
            <person name="Bollina V."/>
            <person name="Clarke W.E."/>
            <person name="Tuteja R."/>
            <person name="Spillane C."/>
            <person name="Robinson S.J."/>
            <person name="Links M.G."/>
            <person name="Clarke C."/>
            <person name="Higgins E.E."/>
            <person name="Huebert T."/>
            <person name="Sharpe A.G."/>
            <person name="Parkin I.A."/>
        </authorList>
    </citation>
    <scope>NUCLEOTIDE SEQUENCE [LARGE SCALE GENOMIC DNA]</scope>
    <source>
        <strain evidence="3">cv. DH55</strain>
    </source>
</reference>
<comment type="similarity">
    <text evidence="1">Belongs to the LOB domain-containing protein family.</text>
</comment>
<dbReference type="Pfam" id="PF03195">
    <property type="entry name" value="LOB"/>
    <property type="match status" value="1"/>
</dbReference>
<name>A0ABM0WP09_CAMSA</name>
<feature type="domain" description="LOB" evidence="2">
    <location>
        <begin position="19"/>
        <end position="121"/>
    </location>
</feature>
<keyword evidence="3" id="KW-1185">Reference proteome</keyword>
<reference evidence="4" key="2">
    <citation type="submission" date="2025-08" db="UniProtKB">
        <authorList>
            <consortium name="RefSeq"/>
        </authorList>
    </citation>
    <scope>IDENTIFICATION</scope>
    <source>
        <tissue evidence="4">Leaf</tissue>
    </source>
</reference>
<dbReference type="PROSITE" id="PS50891">
    <property type="entry name" value="LOB"/>
    <property type="match status" value="1"/>
</dbReference>
<protein>
    <submittedName>
        <fullName evidence="4">LOB domain-containing protein 14</fullName>
    </submittedName>
</protein>
<evidence type="ECO:0000256" key="1">
    <source>
        <dbReference type="ARBA" id="ARBA00005474"/>
    </source>
</evidence>
<dbReference type="PANTHER" id="PTHR31529">
    <property type="entry name" value="LOB DOMAIN CONTAINING PROTEIN"/>
    <property type="match status" value="1"/>
</dbReference>
<dbReference type="GeneID" id="104753355"/>
<gene>
    <name evidence="4" type="primary">LOC104753355</name>
</gene>
<evidence type="ECO:0000313" key="4">
    <source>
        <dbReference type="RefSeq" id="XP_010473920.2"/>
    </source>
</evidence>
<evidence type="ECO:0000259" key="2">
    <source>
        <dbReference type="PROSITE" id="PS50891"/>
    </source>
</evidence>
<accession>A0ABM0WP09</accession>
<sequence length="200" mass="22505">MKGEVMANAMTDATSGSGSPCGGCKFLRRKCVEGCVFAPYFCYEEGSSNFAAIHKVFGASNFSKLISHLPDHDRCDAVRTISYEAHSRLHDPIYGCVSQIFSLQQQVVSLQAQVVLLREEVSRSFPQEDPSCNLKQQEKLLAQQMPQDLHNWFYQEFLDSNLNQVSGATHEHERSMDRNESLCSSNESLYYREANFPCSG</sequence>
<dbReference type="Proteomes" id="UP000694864">
    <property type="component" value="Chromosome 16"/>
</dbReference>
<organism evidence="3 4">
    <name type="scientific">Camelina sativa</name>
    <name type="common">False flax</name>
    <name type="synonym">Myagrum sativum</name>
    <dbReference type="NCBI Taxonomy" id="90675"/>
    <lineage>
        <taxon>Eukaryota</taxon>
        <taxon>Viridiplantae</taxon>
        <taxon>Streptophyta</taxon>
        <taxon>Embryophyta</taxon>
        <taxon>Tracheophyta</taxon>
        <taxon>Spermatophyta</taxon>
        <taxon>Magnoliopsida</taxon>
        <taxon>eudicotyledons</taxon>
        <taxon>Gunneridae</taxon>
        <taxon>Pentapetalae</taxon>
        <taxon>rosids</taxon>
        <taxon>malvids</taxon>
        <taxon>Brassicales</taxon>
        <taxon>Brassicaceae</taxon>
        <taxon>Camelineae</taxon>
        <taxon>Camelina</taxon>
    </lineage>
</organism>
<evidence type="ECO:0000313" key="3">
    <source>
        <dbReference type="Proteomes" id="UP000694864"/>
    </source>
</evidence>
<dbReference type="RefSeq" id="XP_010473920.2">
    <property type="nucleotide sequence ID" value="XM_010475618.2"/>
</dbReference>